<dbReference type="Pfam" id="PF04263">
    <property type="entry name" value="TPK_catalytic"/>
    <property type="match status" value="1"/>
</dbReference>
<dbReference type="InterPro" id="IPR006282">
    <property type="entry name" value="Thi_PPkinase"/>
</dbReference>
<evidence type="ECO:0000313" key="8">
    <source>
        <dbReference type="Proteomes" id="UP000253490"/>
    </source>
</evidence>
<feature type="domain" description="Thiamin pyrophosphokinase thiamin-binding" evidence="6">
    <location>
        <begin position="136"/>
        <end position="207"/>
    </location>
</feature>
<dbReference type="Gene3D" id="3.40.50.10240">
    <property type="entry name" value="Thiamin pyrophosphokinase, catalytic domain"/>
    <property type="match status" value="1"/>
</dbReference>
<dbReference type="InterPro" id="IPR036759">
    <property type="entry name" value="TPK_catalytic_sf"/>
</dbReference>
<sequence>MKALVIANGSIKNEEFYHSHVLKNRFDLIICADGGVKNALLLNLTPDVAIGDFDSTEESFLQDVQDKGVEIIRYPVEKDATDTEIVLDYLIDHNYSHITMIGCLGDRVDHSLANIALLKKLLAQKVYGRIIDEKNEIYLINDKIELYNKKGSILSLIPFSEEVEGVTTNGLYYPLDNHCMTKASSYGISNIIEEDFAKVEIKHGELLVIISRD</sequence>
<keyword evidence="2" id="KW-0547">Nucleotide-binding</keyword>
<keyword evidence="8" id="KW-1185">Reference proteome</keyword>
<proteinExistence type="predicted"/>
<evidence type="ECO:0000256" key="1">
    <source>
        <dbReference type="ARBA" id="ARBA00022679"/>
    </source>
</evidence>
<protein>
    <recommendedName>
        <fullName evidence="5">Thiamine diphosphokinase</fullName>
        <ecNumber evidence="5">2.7.6.2</ecNumber>
    </recommendedName>
</protein>
<name>A0A366IEZ8_9FIRM</name>
<dbReference type="GO" id="GO:0005524">
    <property type="term" value="F:ATP binding"/>
    <property type="evidence" value="ECO:0007669"/>
    <property type="project" value="UniProtKB-KW"/>
</dbReference>
<dbReference type="EC" id="2.7.6.2" evidence="5"/>
<dbReference type="SUPFAM" id="SSF63999">
    <property type="entry name" value="Thiamin pyrophosphokinase, catalytic domain"/>
    <property type="match status" value="1"/>
</dbReference>
<evidence type="ECO:0000259" key="6">
    <source>
        <dbReference type="SMART" id="SM00983"/>
    </source>
</evidence>
<dbReference type="NCBIfam" id="TIGR01378">
    <property type="entry name" value="thi_PPkinase"/>
    <property type="match status" value="1"/>
</dbReference>
<dbReference type="PANTHER" id="PTHR41299:SF1">
    <property type="entry name" value="THIAMINE PYROPHOSPHOKINASE"/>
    <property type="match status" value="1"/>
</dbReference>
<dbReference type="Proteomes" id="UP000253490">
    <property type="component" value="Unassembled WGS sequence"/>
</dbReference>
<dbReference type="GO" id="GO:0009229">
    <property type="term" value="P:thiamine diphosphate biosynthetic process"/>
    <property type="evidence" value="ECO:0007669"/>
    <property type="project" value="InterPro"/>
</dbReference>
<dbReference type="InterPro" id="IPR053149">
    <property type="entry name" value="TPK"/>
</dbReference>
<dbReference type="GO" id="GO:0030975">
    <property type="term" value="F:thiamine binding"/>
    <property type="evidence" value="ECO:0007669"/>
    <property type="project" value="InterPro"/>
</dbReference>
<dbReference type="InterPro" id="IPR007373">
    <property type="entry name" value="Thiamin_PyroPKinase_B1-bd"/>
</dbReference>
<dbReference type="OrthoDB" id="9804377at2"/>
<keyword evidence="4" id="KW-0067">ATP-binding</keyword>
<dbReference type="GO" id="GO:0016301">
    <property type="term" value="F:kinase activity"/>
    <property type="evidence" value="ECO:0007669"/>
    <property type="project" value="UniProtKB-KW"/>
</dbReference>
<evidence type="ECO:0000256" key="5">
    <source>
        <dbReference type="NCBIfam" id="TIGR01378"/>
    </source>
</evidence>
<dbReference type="SUPFAM" id="SSF63862">
    <property type="entry name" value="Thiamin pyrophosphokinase, substrate-binding domain"/>
    <property type="match status" value="1"/>
</dbReference>
<evidence type="ECO:0000256" key="3">
    <source>
        <dbReference type="ARBA" id="ARBA00022777"/>
    </source>
</evidence>
<dbReference type="InterPro" id="IPR036371">
    <property type="entry name" value="TPK_B1-bd_sf"/>
</dbReference>
<comment type="caution">
    <text evidence="7">The sequence shown here is derived from an EMBL/GenBank/DDBJ whole genome shotgun (WGS) entry which is preliminary data.</text>
</comment>
<dbReference type="CDD" id="cd07995">
    <property type="entry name" value="TPK"/>
    <property type="match status" value="1"/>
</dbReference>
<evidence type="ECO:0000256" key="2">
    <source>
        <dbReference type="ARBA" id="ARBA00022741"/>
    </source>
</evidence>
<dbReference type="GO" id="GO:0004788">
    <property type="term" value="F:thiamine diphosphokinase activity"/>
    <property type="evidence" value="ECO:0007669"/>
    <property type="project" value="UniProtKB-UniRule"/>
</dbReference>
<accession>A0A366IEZ8</accession>
<gene>
    <name evidence="7" type="ORF">DES36_10353</name>
</gene>
<dbReference type="EMBL" id="QNRX01000003">
    <property type="protein sequence ID" value="RBP68292.1"/>
    <property type="molecule type" value="Genomic_DNA"/>
</dbReference>
<dbReference type="Pfam" id="PF04265">
    <property type="entry name" value="TPK_B1_binding"/>
    <property type="match status" value="1"/>
</dbReference>
<keyword evidence="1" id="KW-0808">Transferase</keyword>
<dbReference type="AlphaFoldDB" id="A0A366IEZ8"/>
<organism evidence="7 8">
    <name type="scientific">Alkalibaculum bacchi</name>
    <dbReference type="NCBI Taxonomy" id="645887"/>
    <lineage>
        <taxon>Bacteria</taxon>
        <taxon>Bacillati</taxon>
        <taxon>Bacillota</taxon>
        <taxon>Clostridia</taxon>
        <taxon>Eubacteriales</taxon>
        <taxon>Eubacteriaceae</taxon>
        <taxon>Alkalibaculum</taxon>
    </lineage>
</organism>
<dbReference type="SMART" id="SM00983">
    <property type="entry name" value="TPK_B1_binding"/>
    <property type="match status" value="1"/>
</dbReference>
<dbReference type="GO" id="GO:0006772">
    <property type="term" value="P:thiamine metabolic process"/>
    <property type="evidence" value="ECO:0007669"/>
    <property type="project" value="UniProtKB-UniRule"/>
</dbReference>
<evidence type="ECO:0000313" key="7">
    <source>
        <dbReference type="EMBL" id="RBP68292.1"/>
    </source>
</evidence>
<keyword evidence="3 7" id="KW-0418">Kinase</keyword>
<dbReference type="PANTHER" id="PTHR41299">
    <property type="entry name" value="THIAMINE PYROPHOSPHOKINASE"/>
    <property type="match status" value="1"/>
</dbReference>
<reference evidence="7 8" key="1">
    <citation type="submission" date="2018-06" db="EMBL/GenBank/DDBJ databases">
        <title>Genomic Encyclopedia of Type Strains, Phase IV (KMG-IV): sequencing the most valuable type-strain genomes for metagenomic binning, comparative biology and taxonomic classification.</title>
        <authorList>
            <person name="Goeker M."/>
        </authorList>
    </citation>
    <scope>NUCLEOTIDE SEQUENCE [LARGE SCALE GENOMIC DNA]</scope>
    <source>
        <strain evidence="7 8">DSM 22112</strain>
    </source>
</reference>
<evidence type="ECO:0000256" key="4">
    <source>
        <dbReference type="ARBA" id="ARBA00022840"/>
    </source>
</evidence>
<dbReference type="InterPro" id="IPR007371">
    <property type="entry name" value="TPK_catalytic"/>
</dbReference>
<dbReference type="RefSeq" id="WP_113919727.1">
    <property type="nucleotide sequence ID" value="NZ_QNRX01000003.1"/>
</dbReference>